<dbReference type="AlphaFoldDB" id="A0A1G4UIV3"/>
<dbReference type="SUPFAM" id="SSF53597">
    <property type="entry name" value="Dihydrofolate reductase-like"/>
    <property type="match status" value="1"/>
</dbReference>
<protein>
    <submittedName>
        <fullName evidence="5">Riboflavin-specific deaminase C-terminal domain-containing protein</fullName>
    </submittedName>
</protein>
<feature type="domain" description="Bacterial bifunctional deaminase-reductase C-terminal" evidence="4">
    <location>
        <begin position="33"/>
        <end position="202"/>
    </location>
</feature>
<dbReference type="PANTHER" id="PTHR38011">
    <property type="entry name" value="DIHYDROFOLATE REDUCTASE FAMILY PROTEIN (AFU_ORTHOLOGUE AFUA_8G06820)"/>
    <property type="match status" value="1"/>
</dbReference>
<dbReference type="InterPro" id="IPR050765">
    <property type="entry name" value="Riboflavin_Biosynth_HTPR"/>
</dbReference>
<evidence type="ECO:0000256" key="1">
    <source>
        <dbReference type="ARBA" id="ARBA00005104"/>
    </source>
</evidence>
<dbReference type="Gene3D" id="3.40.430.10">
    <property type="entry name" value="Dihydrofolate Reductase, subunit A"/>
    <property type="match status" value="1"/>
</dbReference>
<evidence type="ECO:0000256" key="3">
    <source>
        <dbReference type="ARBA" id="ARBA00023002"/>
    </source>
</evidence>
<proteinExistence type="predicted"/>
<dbReference type="Pfam" id="PF01872">
    <property type="entry name" value="RibD_C"/>
    <property type="match status" value="1"/>
</dbReference>
<dbReference type="STRING" id="177413.SAMN05660859_3980"/>
<gene>
    <name evidence="5" type="ORF">SAMN05660859_3980</name>
</gene>
<dbReference type="InterPro" id="IPR024072">
    <property type="entry name" value="DHFR-like_dom_sf"/>
</dbReference>
<dbReference type="GO" id="GO:0008703">
    <property type="term" value="F:5-amino-6-(5-phosphoribosylamino)uracil reductase activity"/>
    <property type="evidence" value="ECO:0007669"/>
    <property type="project" value="InterPro"/>
</dbReference>
<keyword evidence="2" id="KW-0521">NADP</keyword>
<keyword evidence="6" id="KW-1185">Reference proteome</keyword>
<evidence type="ECO:0000313" key="5">
    <source>
        <dbReference type="EMBL" id="SCW93590.1"/>
    </source>
</evidence>
<organism evidence="5 6">
    <name type="scientific">Ancylobacter rudongensis</name>
    <dbReference type="NCBI Taxonomy" id="177413"/>
    <lineage>
        <taxon>Bacteria</taxon>
        <taxon>Pseudomonadati</taxon>
        <taxon>Pseudomonadota</taxon>
        <taxon>Alphaproteobacteria</taxon>
        <taxon>Hyphomicrobiales</taxon>
        <taxon>Xanthobacteraceae</taxon>
        <taxon>Ancylobacter</taxon>
    </lineage>
</organism>
<dbReference type="RefSeq" id="WP_091443311.1">
    <property type="nucleotide sequence ID" value="NZ_FMTP01000008.1"/>
</dbReference>
<name>A0A1G4UIV3_9HYPH</name>
<dbReference type="EMBL" id="FMTP01000008">
    <property type="protein sequence ID" value="SCW93590.1"/>
    <property type="molecule type" value="Genomic_DNA"/>
</dbReference>
<reference evidence="6" key="1">
    <citation type="submission" date="2016-10" db="EMBL/GenBank/DDBJ databases">
        <authorList>
            <person name="Varghese N."/>
            <person name="Submissions S."/>
        </authorList>
    </citation>
    <scope>NUCLEOTIDE SEQUENCE [LARGE SCALE GENOMIC DNA]</scope>
    <source>
        <strain evidence="6">CGMCC 1.1761</strain>
    </source>
</reference>
<dbReference type="Proteomes" id="UP000198889">
    <property type="component" value="Unassembled WGS sequence"/>
</dbReference>
<dbReference type="GO" id="GO:0009231">
    <property type="term" value="P:riboflavin biosynthetic process"/>
    <property type="evidence" value="ECO:0007669"/>
    <property type="project" value="InterPro"/>
</dbReference>
<sequence>MSKLRGATLNRREIPIDPLAALYEPILRPRTTPFVVAQLGQSLDGRIATPTGKSRDINGLCGLDHLHRLRSLVDVVVVGVGTVMADDPRLTTRRVPGRSPARAVIDRTGRSPRDAKWLEADGCHRIVFTRNSAGWPNEVDRIGPEGEAEFFEPAKLIDALAVRGHRTILIEGGASTISRFIDAGLVDRLHVCVAPIILGSGRVGLALKPIDGLEGALRPRVDTYLLDDGNILCDCDLRRTGEGGAHVGF</sequence>
<evidence type="ECO:0000259" key="4">
    <source>
        <dbReference type="Pfam" id="PF01872"/>
    </source>
</evidence>
<accession>A0A1G4UIV3</accession>
<comment type="pathway">
    <text evidence="1">Cofactor biosynthesis; riboflavin biosynthesis.</text>
</comment>
<dbReference type="InterPro" id="IPR002734">
    <property type="entry name" value="RibDG_C"/>
</dbReference>
<evidence type="ECO:0000256" key="2">
    <source>
        <dbReference type="ARBA" id="ARBA00022857"/>
    </source>
</evidence>
<keyword evidence="3" id="KW-0560">Oxidoreductase</keyword>
<dbReference type="PANTHER" id="PTHR38011:SF7">
    <property type="entry name" value="2,5-DIAMINO-6-RIBOSYLAMINO-4(3H)-PYRIMIDINONE 5'-PHOSPHATE REDUCTASE"/>
    <property type="match status" value="1"/>
</dbReference>
<evidence type="ECO:0000313" key="6">
    <source>
        <dbReference type="Proteomes" id="UP000198889"/>
    </source>
</evidence>